<comment type="caution">
    <text evidence="2">The sequence shown here is derived from an EMBL/GenBank/DDBJ whole genome shotgun (WGS) entry which is preliminary data.</text>
</comment>
<dbReference type="EMBL" id="JAFDVD010000021">
    <property type="protein sequence ID" value="MBM6402097.1"/>
    <property type="molecule type" value="Genomic_DNA"/>
</dbReference>
<evidence type="ECO:0000259" key="1">
    <source>
        <dbReference type="Pfam" id="PF00582"/>
    </source>
</evidence>
<feature type="domain" description="UspA" evidence="1">
    <location>
        <begin position="7"/>
        <end position="139"/>
    </location>
</feature>
<organism evidence="2 3">
    <name type="scientific">Phycicoccus sonneratiae</name>
    <dbReference type="NCBI Taxonomy" id="2807628"/>
    <lineage>
        <taxon>Bacteria</taxon>
        <taxon>Bacillati</taxon>
        <taxon>Actinomycetota</taxon>
        <taxon>Actinomycetes</taxon>
        <taxon>Micrococcales</taxon>
        <taxon>Intrasporangiaceae</taxon>
        <taxon>Phycicoccus</taxon>
    </lineage>
</organism>
<reference evidence="2" key="1">
    <citation type="submission" date="2021-02" db="EMBL/GenBank/DDBJ databases">
        <title>Phycicoccus sp. MQZ13P-5T, whole genome shotgun sequence.</title>
        <authorList>
            <person name="Tuo L."/>
        </authorList>
    </citation>
    <scope>NUCLEOTIDE SEQUENCE</scope>
    <source>
        <strain evidence="2">MQZ13P-5</strain>
    </source>
</reference>
<dbReference type="RefSeq" id="WP_204132568.1">
    <property type="nucleotide sequence ID" value="NZ_JAFDVD010000021.1"/>
</dbReference>
<dbReference type="InterPro" id="IPR014729">
    <property type="entry name" value="Rossmann-like_a/b/a_fold"/>
</dbReference>
<dbReference type="CDD" id="cd00293">
    <property type="entry name" value="USP-like"/>
    <property type="match status" value="1"/>
</dbReference>
<name>A0ABS2CQC4_9MICO</name>
<sequence length="175" mass="18275">MDEHPYTVVVGVSPGSASPTALRWAHEQAAQRGGRVVAVRAWRTTGPQATPSGTTAARVPSSTDTEHEAMSRLVSDVAAVLGPDHGVELRVVRGDRRRALLDAARDADLLVVDAPRSIASAPLFAHRLVYAASCPVVVMPPRISGEPRTPLERAGWAAVRAAGSAGRPGLGTPRG</sequence>
<protein>
    <submittedName>
        <fullName evidence="2">Universal stress protein</fullName>
    </submittedName>
</protein>
<accession>A0ABS2CQC4</accession>
<gene>
    <name evidence="2" type="ORF">JQN70_16990</name>
</gene>
<dbReference type="InterPro" id="IPR006016">
    <property type="entry name" value="UspA"/>
</dbReference>
<dbReference type="Pfam" id="PF00582">
    <property type="entry name" value="Usp"/>
    <property type="match status" value="1"/>
</dbReference>
<dbReference type="SUPFAM" id="SSF52402">
    <property type="entry name" value="Adenine nucleotide alpha hydrolases-like"/>
    <property type="match status" value="1"/>
</dbReference>
<proteinExistence type="predicted"/>
<evidence type="ECO:0000313" key="3">
    <source>
        <dbReference type="Proteomes" id="UP001430172"/>
    </source>
</evidence>
<evidence type="ECO:0000313" key="2">
    <source>
        <dbReference type="EMBL" id="MBM6402097.1"/>
    </source>
</evidence>
<dbReference type="Gene3D" id="3.40.50.620">
    <property type="entry name" value="HUPs"/>
    <property type="match status" value="1"/>
</dbReference>
<dbReference type="Proteomes" id="UP001430172">
    <property type="component" value="Unassembled WGS sequence"/>
</dbReference>
<keyword evidence="3" id="KW-1185">Reference proteome</keyword>